<evidence type="ECO:0000256" key="1">
    <source>
        <dbReference type="ARBA" id="ARBA00004141"/>
    </source>
</evidence>
<dbReference type="RefSeq" id="WP_109158428.1">
    <property type="nucleotide sequence ID" value="NZ_QEYI01000003.1"/>
</dbReference>
<keyword evidence="3 6" id="KW-0812">Transmembrane</keyword>
<feature type="transmembrane region" description="Helical" evidence="6">
    <location>
        <begin position="198"/>
        <end position="219"/>
    </location>
</feature>
<sequence>MNQLIKLLRPHQYIKNLFVFAPLFFTFTFSFEQVVDTFVVFILFCLLASSIYILNDYMDIEEDKQHPKKKFRPLASGKVSKNSARILFVFLALLPLFISFFINTKLFLVLAIYFILNIAYSLGLKHITIIDIFIIASGFVLRLFAGASVIDNELSMWIIIMTFLLALFLAIAKRRDDVLLANDGVEARKNIDGYNLEFVNAVMVLMGGVILVSYILYTVSDDVISRLNSRNLYLTAFFVILGVMRYMQITFVEGNSGSPTKVVLKDRFLQLTILFWLASFFVVVKFGSLNG</sequence>
<comment type="caution">
    <text evidence="7">The sequence shown here is derived from an EMBL/GenBank/DDBJ whole genome shotgun (WGS) entry which is preliminary data.</text>
</comment>
<reference evidence="7 8" key="1">
    <citation type="submission" date="2018-05" db="EMBL/GenBank/DDBJ databases">
        <title>Antimicrobial susceptibility testing and genomic analysis of Arcobacter skirrowii strains and one Arcobacter butzleri isolated from German poultry farms.</title>
        <authorList>
            <person name="Haenel I."/>
            <person name="Hotzel H."/>
            <person name="Tomaso H."/>
            <person name="Busch A."/>
        </authorList>
    </citation>
    <scope>NUCLEOTIDE SEQUENCE [LARGE SCALE GENOMIC DNA]</scope>
    <source>
        <strain evidence="8">v</strain>
    </source>
</reference>
<evidence type="ECO:0000256" key="2">
    <source>
        <dbReference type="ARBA" id="ARBA00022475"/>
    </source>
</evidence>
<dbReference type="PANTHER" id="PTHR42723">
    <property type="entry name" value="CHLOROPHYLL SYNTHASE"/>
    <property type="match status" value="1"/>
</dbReference>
<feature type="transmembrane region" description="Helical" evidence="6">
    <location>
        <begin position="37"/>
        <end position="54"/>
    </location>
</feature>
<keyword evidence="2" id="KW-1003">Cell membrane</keyword>
<dbReference type="PANTHER" id="PTHR42723:SF1">
    <property type="entry name" value="CHLOROPHYLL SYNTHASE, CHLOROPLASTIC"/>
    <property type="match status" value="1"/>
</dbReference>
<keyword evidence="5 6" id="KW-0472">Membrane</keyword>
<keyword evidence="7" id="KW-0808">Transferase</keyword>
<feature type="transmembrane region" description="Helical" evidence="6">
    <location>
        <begin position="154"/>
        <end position="172"/>
    </location>
</feature>
<dbReference type="EMBL" id="QEYI01000003">
    <property type="protein sequence ID" value="PWE21728.1"/>
    <property type="molecule type" value="Genomic_DNA"/>
</dbReference>
<evidence type="ECO:0000256" key="3">
    <source>
        <dbReference type="ARBA" id="ARBA00022692"/>
    </source>
</evidence>
<dbReference type="InterPro" id="IPR050475">
    <property type="entry name" value="Prenyltransferase_related"/>
</dbReference>
<evidence type="ECO:0000256" key="5">
    <source>
        <dbReference type="ARBA" id="ARBA00023136"/>
    </source>
</evidence>
<gene>
    <name evidence="7" type="ORF">DF188_05810</name>
</gene>
<dbReference type="GO" id="GO:0016020">
    <property type="term" value="C:membrane"/>
    <property type="evidence" value="ECO:0007669"/>
    <property type="project" value="UniProtKB-SubCell"/>
</dbReference>
<feature type="transmembrane region" description="Helical" evidence="6">
    <location>
        <begin position="12"/>
        <end position="31"/>
    </location>
</feature>
<feature type="transmembrane region" description="Helical" evidence="6">
    <location>
        <begin position="268"/>
        <end position="287"/>
    </location>
</feature>
<dbReference type="InterPro" id="IPR044878">
    <property type="entry name" value="UbiA_sf"/>
</dbReference>
<evidence type="ECO:0000256" key="6">
    <source>
        <dbReference type="SAM" id="Phobius"/>
    </source>
</evidence>
<dbReference type="Pfam" id="PF01040">
    <property type="entry name" value="UbiA"/>
    <property type="match status" value="1"/>
</dbReference>
<accession>A0A2U2C142</accession>
<keyword evidence="7" id="KW-0328">Glycosyltransferase</keyword>
<feature type="transmembrane region" description="Helical" evidence="6">
    <location>
        <begin position="86"/>
        <end position="115"/>
    </location>
</feature>
<evidence type="ECO:0000313" key="8">
    <source>
        <dbReference type="Proteomes" id="UP000245014"/>
    </source>
</evidence>
<evidence type="ECO:0000313" key="7">
    <source>
        <dbReference type="EMBL" id="PWE21728.1"/>
    </source>
</evidence>
<feature type="transmembrane region" description="Helical" evidence="6">
    <location>
        <begin position="231"/>
        <end position="248"/>
    </location>
</feature>
<keyword evidence="4 6" id="KW-1133">Transmembrane helix</keyword>
<dbReference type="AlphaFoldDB" id="A0A2U2C142"/>
<dbReference type="Gene3D" id="1.10.357.140">
    <property type="entry name" value="UbiA prenyltransferase"/>
    <property type="match status" value="1"/>
</dbReference>
<dbReference type="InterPro" id="IPR000537">
    <property type="entry name" value="UbiA_prenyltransferase"/>
</dbReference>
<feature type="transmembrane region" description="Helical" evidence="6">
    <location>
        <begin position="127"/>
        <end position="145"/>
    </location>
</feature>
<dbReference type="GO" id="GO:0016765">
    <property type="term" value="F:transferase activity, transferring alkyl or aryl (other than methyl) groups"/>
    <property type="evidence" value="ECO:0007669"/>
    <property type="project" value="InterPro"/>
</dbReference>
<dbReference type="CDD" id="cd13963">
    <property type="entry name" value="PT_UbiA_2"/>
    <property type="match status" value="1"/>
</dbReference>
<proteinExistence type="predicted"/>
<organism evidence="7 8">
    <name type="scientific">Aliarcobacter skirrowii</name>
    <dbReference type="NCBI Taxonomy" id="28200"/>
    <lineage>
        <taxon>Bacteria</taxon>
        <taxon>Pseudomonadati</taxon>
        <taxon>Campylobacterota</taxon>
        <taxon>Epsilonproteobacteria</taxon>
        <taxon>Campylobacterales</taxon>
        <taxon>Arcobacteraceae</taxon>
        <taxon>Aliarcobacter</taxon>
    </lineage>
</organism>
<evidence type="ECO:0000256" key="4">
    <source>
        <dbReference type="ARBA" id="ARBA00022989"/>
    </source>
</evidence>
<dbReference type="Proteomes" id="UP000245014">
    <property type="component" value="Unassembled WGS sequence"/>
</dbReference>
<dbReference type="NCBIfam" id="NF008978">
    <property type="entry name" value="PRK12324.1-4"/>
    <property type="match status" value="1"/>
</dbReference>
<protein>
    <submittedName>
        <fullName evidence="7">Decaprenyl-phosphate phosphoribosyltransferase</fullName>
    </submittedName>
</protein>
<name>A0A2U2C142_9BACT</name>
<comment type="subcellular location">
    <subcellularLocation>
        <location evidence="1">Membrane</location>
        <topology evidence="1">Multi-pass membrane protein</topology>
    </subcellularLocation>
</comment>
<dbReference type="GO" id="GO:0016757">
    <property type="term" value="F:glycosyltransferase activity"/>
    <property type="evidence" value="ECO:0007669"/>
    <property type="project" value="UniProtKB-KW"/>
</dbReference>